<protein>
    <recommendedName>
        <fullName evidence="1">PRELI/MSF1 domain-containing protein</fullName>
    </recommendedName>
</protein>
<organism evidence="2 3">
    <name type="scientific">Saprolegnia parasitica (strain CBS 223.65)</name>
    <dbReference type="NCBI Taxonomy" id="695850"/>
    <lineage>
        <taxon>Eukaryota</taxon>
        <taxon>Sar</taxon>
        <taxon>Stramenopiles</taxon>
        <taxon>Oomycota</taxon>
        <taxon>Saprolegniomycetes</taxon>
        <taxon>Saprolegniales</taxon>
        <taxon>Saprolegniaceae</taxon>
        <taxon>Saprolegnia</taxon>
    </lineage>
</organism>
<dbReference type="KEGG" id="spar:SPRG_11897"/>
<evidence type="ECO:0000259" key="1">
    <source>
        <dbReference type="PROSITE" id="PS50904"/>
    </source>
</evidence>
<name>A0A067C1N6_SAPPC</name>
<dbReference type="EMBL" id="KK583258">
    <property type="protein sequence ID" value="KDO23050.1"/>
    <property type="molecule type" value="Genomic_DNA"/>
</dbReference>
<sequence length="238" mass="26876">MLVESCPHLAMVKKYNLSMGKVGSATEEHPVMTFVPDASSTPFPPYDSPIEHPFEQAADMHFRRFKEPFPDPFEPALVGIDTTIDVELTKWNCVYKQRKLKLKYTVASIVIEDATLSRNTAPGFIKRFAGDEFIFFIEESLWDKANDVLYVRGYNESFADLALVRSFAIYAAHPENDGWSSVMQTGSVQMSNKFGFLRSTVEGFVKESYAKTSTKALAYLKVRLVEERAEAEVATNMP</sequence>
<dbReference type="PROSITE" id="PS50904">
    <property type="entry name" value="PRELI_MSF1"/>
    <property type="match status" value="1"/>
</dbReference>
<accession>A0A067C1N6</accession>
<dbReference type="GO" id="GO:0005758">
    <property type="term" value="C:mitochondrial intermembrane space"/>
    <property type="evidence" value="ECO:0007669"/>
    <property type="project" value="InterPro"/>
</dbReference>
<dbReference type="InterPro" id="IPR006797">
    <property type="entry name" value="PRELI/MSF1_dom"/>
</dbReference>
<dbReference type="GeneID" id="24133906"/>
<dbReference type="PANTHER" id="PTHR11158">
    <property type="entry name" value="MSF1/PX19 RELATED"/>
    <property type="match status" value="1"/>
</dbReference>
<feature type="domain" description="PRELI/MSF1" evidence="1">
    <location>
        <begin position="40"/>
        <end position="232"/>
    </location>
</feature>
<evidence type="ECO:0000313" key="2">
    <source>
        <dbReference type="EMBL" id="KDO23050.1"/>
    </source>
</evidence>
<dbReference type="AlphaFoldDB" id="A0A067C1N6"/>
<dbReference type="InterPro" id="IPR037365">
    <property type="entry name" value="Slowmo/Ups"/>
</dbReference>
<proteinExistence type="predicted"/>
<dbReference type="OMA" id="RAYHEQR"/>
<gene>
    <name evidence="2" type="ORF">SPRG_11897</name>
</gene>
<dbReference type="VEuPathDB" id="FungiDB:SPRG_11897"/>
<dbReference type="OrthoDB" id="10039049at2759"/>
<reference evidence="2 3" key="1">
    <citation type="journal article" date="2013" name="PLoS Genet.">
        <title>Distinctive expansion of potential virulence genes in the genome of the oomycete fish pathogen Saprolegnia parasitica.</title>
        <authorList>
            <person name="Jiang R.H."/>
            <person name="de Bruijn I."/>
            <person name="Haas B.J."/>
            <person name="Belmonte R."/>
            <person name="Lobach L."/>
            <person name="Christie J."/>
            <person name="van den Ackerveken G."/>
            <person name="Bottin A."/>
            <person name="Bulone V."/>
            <person name="Diaz-Moreno S.M."/>
            <person name="Dumas B."/>
            <person name="Fan L."/>
            <person name="Gaulin E."/>
            <person name="Govers F."/>
            <person name="Grenville-Briggs L.J."/>
            <person name="Horner N.R."/>
            <person name="Levin J.Z."/>
            <person name="Mammella M."/>
            <person name="Meijer H.J."/>
            <person name="Morris P."/>
            <person name="Nusbaum C."/>
            <person name="Oome S."/>
            <person name="Phillips A.J."/>
            <person name="van Rooyen D."/>
            <person name="Rzeszutek E."/>
            <person name="Saraiva M."/>
            <person name="Secombes C.J."/>
            <person name="Seidl M.F."/>
            <person name="Snel B."/>
            <person name="Stassen J.H."/>
            <person name="Sykes S."/>
            <person name="Tripathy S."/>
            <person name="van den Berg H."/>
            <person name="Vega-Arreguin J.C."/>
            <person name="Wawra S."/>
            <person name="Young S.K."/>
            <person name="Zeng Q."/>
            <person name="Dieguez-Uribeondo J."/>
            <person name="Russ C."/>
            <person name="Tyler B.M."/>
            <person name="van West P."/>
        </authorList>
    </citation>
    <scope>NUCLEOTIDE SEQUENCE [LARGE SCALE GENOMIC DNA]</scope>
    <source>
        <strain evidence="2 3">CBS 223.65</strain>
    </source>
</reference>
<dbReference type="Pfam" id="PF04707">
    <property type="entry name" value="PRELI"/>
    <property type="match status" value="1"/>
</dbReference>
<dbReference type="Proteomes" id="UP000030745">
    <property type="component" value="Unassembled WGS sequence"/>
</dbReference>
<dbReference type="RefSeq" id="XP_012206167.1">
    <property type="nucleotide sequence ID" value="XM_012350777.1"/>
</dbReference>
<keyword evidence="3" id="KW-1185">Reference proteome</keyword>
<evidence type="ECO:0000313" key="3">
    <source>
        <dbReference type="Proteomes" id="UP000030745"/>
    </source>
</evidence>